<evidence type="ECO:0000313" key="3">
    <source>
        <dbReference type="EMBL" id="MFC4826616.1"/>
    </source>
</evidence>
<protein>
    <submittedName>
        <fullName evidence="3">HalOD1 output domain-containing protein</fullName>
    </submittedName>
</protein>
<reference evidence="3 4" key="1">
    <citation type="journal article" date="2019" name="Int. J. Syst. Evol. Microbiol.">
        <title>The Global Catalogue of Microorganisms (GCM) 10K type strain sequencing project: providing services to taxonomists for standard genome sequencing and annotation.</title>
        <authorList>
            <consortium name="The Broad Institute Genomics Platform"/>
            <consortium name="The Broad Institute Genome Sequencing Center for Infectious Disease"/>
            <person name="Wu L."/>
            <person name="Ma J."/>
        </authorList>
    </citation>
    <scope>NUCLEOTIDE SEQUENCE [LARGE SCALE GENOMIC DNA]</scope>
    <source>
        <strain evidence="3 4">XZYJ18</strain>
    </source>
</reference>
<dbReference type="AlphaFoldDB" id="A0ABD5Q7D6"/>
<dbReference type="EMBL" id="JBHSHT010000003">
    <property type="protein sequence ID" value="MFC4826616.1"/>
    <property type="molecule type" value="Genomic_DNA"/>
</dbReference>
<evidence type="ECO:0000259" key="2">
    <source>
        <dbReference type="Pfam" id="PF18545"/>
    </source>
</evidence>
<dbReference type="GeneID" id="73047743"/>
<feature type="domain" description="Halobacterial output" evidence="2">
    <location>
        <begin position="21"/>
        <end position="90"/>
    </location>
</feature>
<sequence>MSTVEFDTDRELFQAEFDRTHDSVSLAVVALVATVRDKEPDLLAPLYSSIDVDALEELFADSTITQQGGGRISFTYEGLEVTVCGDGKIEAVPLETTSEGDFETALQEQKQRVLAELDEEKTLDATPIIRHDESLSSEEYLTLVYELHHVHLPELQANELVEFDRQADEVRRGPQFAKKCPSPKSGDKR</sequence>
<dbReference type="RefSeq" id="WP_254270842.1">
    <property type="nucleotide sequence ID" value="NZ_CP100403.1"/>
</dbReference>
<evidence type="ECO:0000256" key="1">
    <source>
        <dbReference type="SAM" id="MobiDB-lite"/>
    </source>
</evidence>
<evidence type="ECO:0000313" key="4">
    <source>
        <dbReference type="Proteomes" id="UP001595945"/>
    </source>
</evidence>
<comment type="caution">
    <text evidence="3">The sequence shown here is derived from an EMBL/GenBank/DDBJ whole genome shotgun (WGS) entry which is preliminary data.</text>
</comment>
<keyword evidence="4" id="KW-1185">Reference proteome</keyword>
<proteinExistence type="predicted"/>
<name>A0ABD5Q7D6_9EURY</name>
<dbReference type="Proteomes" id="UP001595945">
    <property type="component" value="Unassembled WGS sequence"/>
</dbReference>
<dbReference type="Pfam" id="PF18545">
    <property type="entry name" value="HalOD1"/>
    <property type="match status" value="1"/>
</dbReference>
<feature type="region of interest" description="Disordered" evidence="1">
    <location>
        <begin position="169"/>
        <end position="189"/>
    </location>
</feature>
<dbReference type="InterPro" id="IPR040624">
    <property type="entry name" value="HalOD1"/>
</dbReference>
<gene>
    <name evidence="3" type="ORF">ACFO9K_20350</name>
</gene>
<accession>A0ABD5Q7D6</accession>
<organism evidence="3 4">
    <name type="scientific">Halorussus aquaticus</name>
    <dbReference type="NCBI Taxonomy" id="2953748"/>
    <lineage>
        <taxon>Archaea</taxon>
        <taxon>Methanobacteriati</taxon>
        <taxon>Methanobacteriota</taxon>
        <taxon>Stenosarchaea group</taxon>
        <taxon>Halobacteria</taxon>
        <taxon>Halobacteriales</taxon>
        <taxon>Haladaptataceae</taxon>
        <taxon>Halorussus</taxon>
    </lineage>
</organism>